<evidence type="ECO:0000313" key="5">
    <source>
        <dbReference type="Proteomes" id="UP000774000"/>
    </source>
</evidence>
<dbReference type="Proteomes" id="UP000774000">
    <property type="component" value="Unassembled WGS sequence"/>
</dbReference>
<keyword evidence="5" id="KW-1185">Reference proteome</keyword>
<proteinExistence type="predicted"/>
<name>A0A939BNQ2_9FIRM</name>
<feature type="compositionally biased region" description="Acidic residues" evidence="1">
    <location>
        <begin position="354"/>
        <end position="389"/>
    </location>
</feature>
<evidence type="ECO:0000256" key="1">
    <source>
        <dbReference type="SAM" id="MobiDB-lite"/>
    </source>
</evidence>
<comment type="caution">
    <text evidence="4">The sequence shown here is derived from an EMBL/GenBank/DDBJ whole genome shotgun (WGS) entry which is preliminary data.</text>
</comment>
<accession>A0A939BNQ2</accession>
<dbReference type="AlphaFoldDB" id="A0A939BNQ2"/>
<dbReference type="InterPro" id="IPR018392">
    <property type="entry name" value="LysM"/>
</dbReference>
<dbReference type="SUPFAM" id="SSF54106">
    <property type="entry name" value="LysM domain"/>
    <property type="match status" value="1"/>
</dbReference>
<dbReference type="CDD" id="cd00118">
    <property type="entry name" value="LysM"/>
    <property type="match status" value="1"/>
</dbReference>
<feature type="signal peptide" evidence="2">
    <location>
        <begin position="1"/>
        <end position="24"/>
    </location>
</feature>
<gene>
    <name evidence="4" type="ORF">JOC47_000711</name>
</gene>
<feature type="chain" id="PRO_5037922390" evidence="2">
    <location>
        <begin position="25"/>
        <end position="389"/>
    </location>
</feature>
<sequence length="389" mass="44826">MLKKITVILILLIMSVFITSQVEAATNTALQNYSLAVQSLQQKDLQQTKQYLDQILLDDLPYSEYLAKAIYLKSILITAELKSNLEIKEYISEGQKALPLTNQDRREQFKTEADSYGLEAKRKVDTLLGLTNYLLANLPPVEFDINQIPDVGQPNANTVEQISSGDLPAQAKLNSLQRDLTLQHINQYLNLTLGVKEFNNLFVIKAKKRDTLSDIASNYNLPVSLLIEVNSHIENPNLIYPGQKIYIPRVNSSYINYPSYFYYISVAAYEANKERKKEINRLVVSAYQLTDQKDNLNVDYKSKAKELAKNIEVTEYKERLEQQSEKIDDQTRKLKQLKRKYNDLLDKINKLQEETEEQEEEEQEQGTEGIQLEEDSNTDYNPDDDTLTY</sequence>
<organism evidence="4 5">
    <name type="scientific">Halanaerobacter jeridensis</name>
    <dbReference type="NCBI Taxonomy" id="706427"/>
    <lineage>
        <taxon>Bacteria</taxon>
        <taxon>Bacillati</taxon>
        <taxon>Bacillota</taxon>
        <taxon>Clostridia</taxon>
        <taxon>Halanaerobiales</taxon>
        <taxon>Halobacteroidaceae</taxon>
        <taxon>Halanaerobacter</taxon>
    </lineage>
</organism>
<feature type="region of interest" description="Disordered" evidence="1">
    <location>
        <begin position="349"/>
        <end position="389"/>
    </location>
</feature>
<dbReference type="Gene3D" id="3.10.350.10">
    <property type="entry name" value="LysM domain"/>
    <property type="match status" value="1"/>
</dbReference>
<protein>
    <submittedName>
        <fullName evidence="4">LysM repeat protein</fullName>
    </submittedName>
</protein>
<dbReference type="SMART" id="SM00257">
    <property type="entry name" value="LysM"/>
    <property type="match status" value="1"/>
</dbReference>
<dbReference type="EMBL" id="JAFBDQ010000003">
    <property type="protein sequence ID" value="MBM7555877.1"/>
    <property type="molecule type" value="Genomic_DNA"/>
</dbReference>
<dbReference type="PROSITE" id="PS51782">
    <property type="entry name" value="LYSM"/>
    <property type="match status" value="1"/>
</dbReference>
<evidence type="ECO:0000259" key="3">
    <source>
        <dbReference type="PROSITE" id="PS51782"/>
    </source>
</evidence>
<reference evidence="4" key="1">
    <citation type="submission" date="2021-01" db="EMBL/GenBank/DDBJ databases">
        <title>Genomic Encyclopedia of Type Strains, Phase IV (KMG-IV): sequencing the most valuable type-strain genomes for metagenomic binning, comparative biology and taxonomic classification.</title>
        <authorList>
            <person name="Goeker M."/>
        </authorList>
    </citation>
    <scope>NUCLEOTIDE SEQUENCE</scope>
    <source>
        <strain evidence="4">DSM 23230</strain>
    </source>
</reference>
<evidence type="ECO:0000256" key="2">
    <source>
        <dbReference type="SAM" id="SignalP"/>
    </source>
</evidence>
<dbReference type="Pfam" id="PF01476">
    <property type="entry name" value="LysM"/>
    <property type="match status" value="1"/>
</dbReference>
<feature type="domain" description="LysM" evidence="3">
    <location>
        <begin position="202"/>
        <end position="247"/>
    </location>
</feature>
<evidence type="ECO:0000313" key="4">
    <source>
        <dbReference type="EMBL" id="MBM7555877.1"/>
    </source>
</evidence>
<dbReference type="InterPro" id="IPR036779">
    <property type="entry name" value="LysM_dom_sf"/>
</dbReference>
<dbReference type="RefSeq" id="WP_204700594.1">
    <property type="nucleotide sequence ID" value="NZ_JAFBDQ010000003.1"/>
</dbReference>
<keyword evidence="2" id="KW-0732">Signal</keyword>